<dbReference type="CDD" id="cd12148">
    <property type="entry name" value="fungal_TF_MHR"/>
    <property type="match status" value="1"/>
</dbReference>
<dbReference type="InterPro" id="IPR001138">
    <property type="entry name" value="Zn2Cys6_DnaBD"/>
</dbReference>
<dbReference type="CDD" id="cd00067">
    <property type="entry name" value="GAL4"/>
    <property type="match status" value="1"/>
</dbReference>
<comment type="subcellular location">
    <subcellularLocation>
        <location evidence="1">Nucleus</location>
    </subcellularLocation>
</comment>
<dbReference type="PROSITE" id="PS50048">
    <property type="entry name" value="ZN2_CY6_FUNGAL_2"/>
    <property type="match status" value="1"/>
</dbReference>
<accession>A0A8H7PHH1</accession>
<dbReference type="GO" id="GO:0000981">
    <property type="term" value="F:DNA-binding transcription factor activity, RNA polymerase II-specific"/>
    <property type="evidence" value="ECO:0007669"/>
    <property type="project" value="InterPro"/>
</dbReference>
<keyword evidence="11" id="KW-1185">Reference proteome</keyword>
<evidence type="ECO:0000256" key="1">
    <source>
        <dbReference type="ARBA" id="ARBA00004123"/>
    </source>
</evidence>
<dbReference type="AlphaFoldDB" id="A0A8H7PHH1"/>
<protein>
    <recommendedName>
        <fullName evidence="9">Zn(2)-C6 fungal-type domain-containing protein</fullName>
    </recommendedName>
</protein>
<dbReference type="PROSITE" id="PS00463">
    <property type="entry name" value="ZN2_CY6_FUNGAL_1"/>
    <property type="match status" value="1"/>
</dbReference>
<feature type="region of interest" description="Disordered" evidence="8">
    <location>
        <begin position="705"/>
        <end position="835"/>
    </location>
</feature>
<dbReference type="InterPro" id="IPR007219">
    <property type="entry name" value="XnlR_reg_dom"/>
</dbReference>
<dbReference type="GO" id="GO:0006351">
    <property type="term" value="P:DNA-templated transcription"/>
    <property type="evidence" value="ECO:0007669"/>
    <property type="project" value="InterPro"/>
</dbReference>
<dbReference type="InterPro" id="IPR036864">
    <property type="entry name" value="Zn2-C6_fun-type_DNA-bd_sf"/>
</dbReference>
<reference evidence="10" key="1">
    <citation type="submission" date="2020-12" db="EMBL/GenBank/DDBJ databases">
        <title>Metabolic potential, ecology and presence of endohyphal bacteria is reflected in genomic diversity of Mucoromycotina.</title>
        <authorList>
            <person name="Muszewska A."/>
            <person name="Okrasinska A."/>
            <person name="Steczkiewicz K."/>
            <person name="Drgas O."/>
            <person name="Orlowska M."/>
            <person name="Perlinska-Lenart U."/>
            <person name="Aleksandrzak-Piekarczyk T."/>
            <person name="Szatraj K."/>
            <person name="Zielenkiewicz U."/>
            <person name="Pilsyk S."/>
            <person name="Malc E."/>
            <person name="Mieczkowski P."/>
            <person name="Kruszewska J.S."/>
            <person name="Biernat P."/>
            <person name="Pawlowska J."/>
        </authorList>
    </citation>
    <scope>NUCLEOTIDE SEQUENCE</scope>
    <source>
        <strain evidence="10">WA0000067209</strain>
    </source>
</reference>
<dbReference type="EMBL" id="JAEPQZ010000014">
    <property type="protein sequence ID" value="KAG2173770.1"/>
    <property type="molecule type" value="Genomic_DNA"/>
</dbReference>
<name>A0A8H7PHH1_MORIS</name>
<dbReference type="PANTHER" id="PTHR31313">
    <property type="entry name" value="TY1 ENHANCER ACTIVATOR"/>
    <property type="match status" value="1"/>
</dbReference>
<dbReference type="OrthoDB" id="4161332at2759"/>
<dbReference type="SMART" id="SM00906">
    <property type="entry name" value="Fungal_trans"/>
    <property type="match status" value="1"/>
</dbReference>
<dbReference type="SUPFAM" id="SSF57701">
    <property type="entry name" value="Zn2/Cys6 DNA-binding domain"/>
    <property type="match status" value="1"/>
</dbReference>
<dbReference type="InterPro" id="IPR051615">
    <property type="entry name" value="Transcr_Regulatory_Elem"/>
</dbReference>
<evidence type="ECO:0000313" key="10">
    <source>
        <dbReference type="EMBL" id="KAG2173770.1"/>
    </source>
</evidence>
<comment type="caution">
    <text evidence="10">The sequence shown here is derived from an EMBL/GenBank/DDBJ whole genome shotgun (WGS) entry which is preliminary data.</text>
</comment>
<feature type="domain" description="Zn(2)-C6 fungal-type" evidence="9">
    <location>
        <begin position="74"/>
        <end position="103"/>
    </location>
</feature>
<evidence type="ECO:0000256" key="3">
    <source>
        <dbReference type="ARBA" id="ARBA00022833"/>
    </source>
</evidence>
<feature type="compositionally biased region" description="Polar residues" evidence="8">
    <location>
        <begin position="705"/>
        <end position="727"/>
    </location>
</feature>
<keyword evidence="5" id="KW-0238">DNA-binding</keyword>
<keyword evidence="2" id="KW-0479">Metal-binding</keyword>
<gene>
    <name evidence="10" type="ORF">INT43_005190</name>
</gene>
<proteinExistence type="predicted"/>
<keyword evidence="6" id="KW-0804">Transcription</keyword>
<evidence type="ECO:0000256" key="4">
    <source>
        <dbReference type="ARBA" id="ARBA00023015"/>
    </source>
</evidence>
<dbReference type="Gene3D" id="4.10.240.10">
    <property type="entry name" value="Zn(2)-C6 fungal-type DNA-binding domain"/>
    <property type="match status" value="1"/>
</dbReference>
<dbReference type="GO" id="GO:0003677">
    <property type="term" value="F:DNA binding"/>
    <property type="evidence" value="ECO:0007669"/>
    <property type="project" value="UniProtKB-KW"/>
</dbReference>
<evidence type="ECO:0000259" key="9">
    <source>
        <dbReference type="PROSITE" id="PS50048"/>
    </source>
</evidence>
<dbReference type="Pfam" id="PF00172">
    <property type="entry name" value="Zn_clus"/>
    <property type="match status" value="1"/>
</dbReference>
<keyword evidence="3" id="KW-0862">Zinc</keyword>
<evidence type="ECO:0000256" key="7">
    <source>
        <dbReference type="ARBA" id="ARBA00023242"/>
    </source>
</evidence>
<organism evidence="10 11">
    <name type="scientific">Mortierella isabellina</name>
    <name type="common">Filamentous fungus</name>
    <name type="synonym">Umbelopsis isabellina</name>
    <dbReference type="NCBI Taxonomy" id="91625"/>
    <lineage>
        <taxon>Eukaryota</taxon>
        <taxon>Fungi</taxon>
        <taxon>Fungi incertae sedis</taxon>
        <taxon>Mucoromycota</taxon>
        <taxon>Mucoromycotina</taxon>
        <taxon>Umbelopsidomycetes</taxon>
        <taxon>Umbelopsidales</taxon>
        <taxon>Umbelopsidaceae</taxon>
        <taxon>Umbelopsis</taxon>
    </lineage>
</organism>
<evidence type="ECO:0000256" key="5">
    <source>
        <dbReference type="ARBA" id="ARBA00023125"/>
    </source>
</evidence>
<dbReference type="SMART" id="SM00066">
    <property type="entry name" value="GAL4"/>
    <property type="match status" value="1"/>
</dbReference>
<evidence type="ECO:0000256" key="6">
    <source>
        <dbReference type="ARBA" id="ARBA00023163"/>
    </source>
</evidence>
<dbReference type="GO" id="GO:0008270">
    <property type="term" value="F:zinc ion binding"/>
    <property type="evidence" value="ECO:0007669"/>
    <property type="project" value="InterPro"/>
</dbReference>
<sequence>MQPDPDPQFAPPPPLGFSSLRLMQTIAKPIMDDVSAEHDKLKSAQGPDLIIKKYESPEADRIKERTKSNKVANACLPCRTRKLKCDGLQPCGRCLHRQTECKFPEGVVPNQRKAVSNDDYNSLEDALVKLEALYTNLFLGEKGTEQARNALMELLQMIPESAFSPGSSASPSCFESTSSKQFVSPPPPNHSINFSFPPPPNQTSPPEPQTSSAVSSVNIDVIQSLSFARGQHFMGETTFYMQPAEAKEHNRSQANLEPPLPNINAQPPAISYQDQIHLIDVYYQHLHTYFPIMSKQLMYSHHYHLFKGQPSYLSPLLLYAIFAAAAPFSENARQFCRDPKELHTAGDQFLQYAIRIREAYVDAPRISTIIALVLLAVRLETSKSGQSTMKAWMLSGEAFRMSQDMGLHRNCESLGISPTDQQLRSRVFWAIFAFDRTLSMTHGRPLAFDEKDIDAPLPDMALEEDADMKETLRLFLQYVKLSKVSGRIIKHNYSPQSGMRASYKQDAMLSTLDSWLASVLMDLPDDLKYVPSNAVVQRDSNSPCVRPPFNQTPLSNDELPKTQFGKLLHLKLHTLLILLHRPYIVDNAGNPNQKPSQSKLIISRPSLDICTYAATIITHICNEMSAKDLSLVAKLSSGLYAMITAIRIHLMNALCNDPKQVGVGEANFERGLRLLRTISNETPGEMVLDTLYSLEQQYRSKGKQLMNTAKPSPRNTASPVTDSTMSTPIDAHQRMDSFSSPRETYRANGSPAKTNDVEETQFQFVPSRRDPATGNPKHTLPLKIIPYGPPGEASSKPSAGGSKERPGVGAPNGVHANGVTNGSSSVSPNTSVVYTPPTTNNGTYAHFNGSMTMTPGSNSIPSSITSTPYDAGESMNYSTMGFFPPLPDSSLAGNNGMMYAPHVTAYPEGDSMDVHMADIMMNDVHHMNMPGVYASRSDSAYLLGDFLHDENMNEESLMSSAPTSQAGKNPHM</sequence>
<dbReference type="Proteomes" id="UP000654370">
    <property type="component" value="Unassembled WGS sequence"/>
</dbReference>
<dbReference type="Pfam" id="PF04082">
    <property type="entry name" value="Fungal_trans"/>
    <property type="match status" value="1"/>
</dbReference>
<dbReference type="PANTHER" id="PTHR31313:SF79">
    <property type="entry name" value="C6 FINGER DOMAIN-CONTAINING PROTEIN"/>
    <property type="match status" value="1"/>
</dbReference>
<keyword evidence="4" id="KW-0805">Transcription regulation</keyword>
<dbReference type="GO" id="GO:0005634">
    <property type="term" value="C:nucleus"/>
    <property type="evidence" value="ECO:0007669"/>
    <property type="project" value="UniProtKB-SubCell"/>
</dbReference>
<feature type="compositionally biased region" description="Polar residues" evidence="8">
    <location>
        <begin position="818"/>
        <end position="835"/>
    </location>
</feature>
<feature type="compositionally biased region" description="Pro residues" evidence="8">
    <location>
        <begin position="196"/>
        <end position="208"/>
    </location>
</feature>
<evidence type="ECO:0000313" key="11">
    <source>
        <dbReference type="Proteomes" id="UP000654370"/>
    </source>
</evidence>
<feature type="region of interest" description="Disordered" evidence="8">
    <location>
        <begin position="168"/>
        <end position="214"/>
    </location>
</feature>
<evidence type="ECO:0000256" key="2">
    <source>
        <dbReference type="ARBA" id="ARBA00022723"/>
    </source>
</evidence>
<evidence type="ECO:0000256" key="8">
    <source>
        <dbReference type="SAM" id="MobiDB-lite"/>
    </source>
</evidence>
<keyword evidence="7" id="KW-0539">Nucleus</keyword>